<name>A0A060XLU4_ONCMY</name>
<organism evidence="1 2">
    <name type="scientific">Oncorhynchus mykiss</name>
    <name type="common">Rainbow trout</name>
    <name type="synonym">Salmo gairdneri</name>
    <dbReference type="NCBI Taxonomy" id="8022"/>
    <lineage>
        <taxon>Eukaryota</taxon>
        <taxon>Metazoa</taxon>
        <taxon>Chordata</taxon>
        <taxon>Craniata</taxon>
        <taxon>Vertebrata</taxon>
        <taxon>Euteleostomi</taxon>
        <taxon>Actinopterygii</taxon>
        <taxon>Neopterygii</taxon>
        <taxon>Teleostei</taxon>
        <taxon>Protacanthopterygii</taxon>
        <taxon>Salmoniformes</taxon>
        <taxon>Salmonidae</taxon>
        <taxon>Salmoninae</taxon>
        <taxon>Oncorhynchus</taxon>
    </lineage>
</organism>
<proteinExistence type="predicted"/>
<reference evidence="1" key="1">
    <citation type="journal article" date="2014" name="Nat. Commun.">
        <title>The rainbow trout genome provides novel insights into evolution after whole-genome duplication in vertebrates.</title>
        <authorList>
            <person name="Berthelot C."/>
            <person name="Brunet F."/>
            <person name="Chalopin D."/>
            <person name="Juanchich A."/>
            <person name="Bernard M."/>
            <person name="Noel B."/>
            <person name="Bento P."/>
            <person name="Da Silva C."/>
            <person name="Labadie K."/>
            <person name="Alberti A."/>
            <person name="Aury J.M."/>
            <person name="Louis A."/>
            <person name="Dehais P."/>
            <person name="Bardou P."/>
            <person name="Montfort J."/>
            <person name="Klopp C."/>
            <person name="Cabau C."/>
            <person name="Gaspin C."/>
            <person name="Thorgaard G.H."/>
            <person name="Boussaha M."/>
            <person name="Quillet E."/>
            <person name="Guyomard R."/>
            <person name="Galiana D."/>
            <person name="Bobe J."/>
            <person name="Volff J.N."/>
            <person name="Genet C."/>
            <person name="Wincker P."/>
            <person name="Jaillon O."/>
            <person name="Roest Crollius H."/>
            <person name="Guiguen Y."/>
        </authorList>
    </citation>
    <scope>NUCLEOTIDE SEQUENCE [LARGE SCALE GENOMIC DNA]</scope>
</reference>
<accession>A0A060XLU4</accession>
<dbReference type="PaxDb" id="8022-A0A060XLU4"/>
<evidence type="ECO:0000313" key="2">
    <source>
        <dbReference type="Proteomes" id="UP000193380"/>
    </source>
</evidence>
<protein>
    <submittedName>
        <fullName evidence="1">Uncharacterized protein</fullName>
    </submittedName>
</protein>
<dbReference type="AlphaFoldDB" id="A0A060XLU4"/>
<dbReference type="EMBL" id="FR905304">
    <property type="protein sequence ID" value="CDQ78229.1"/>
    <property type="molecule type" value="Genomic_DNA"/>
</dbReference>
<reference evidence="1" key="2">
    <citation type="submission" date="2014-03" db="EMBL/GenBank/DDBJ databases">
        <authorList>
            <person name="Genoscope - CEA"/>
        </authorList>
    </citation>
    <scope>NUCLEOTIDE SEQUENCE</scope>
</reference>
<gene>
    <name evidence="1" type="ORF">GSONMT00053869001</name>
</gene>
<evidence type="ECO:0000313" key="1">
    <source>
        <dbReference type="EMBL" id="CDQ78229.1"/>
    </source>
</evidence>
<sequence length="136" mass="15527">MLLHLSPQDKDSLMQDLQELMRSFTGPDCHVTPKVTWAEWQALCAQKGERQWWTACSLLKVLCWDSVSIATVRMLLCSADCLPRHILCATCDKATHSTKVLHNRESLFEGIYRPLSPNHPLPSRRKLCVYCLCVSN</sequence>
<dbReference type="Proteomes" id="UP000193380">
    <property type="component" value="Unassembled WGS sequence"/>
</dbReference>